<feature type="region of interest" description="Disordered" evidence="1">
    <location>
        <begin position="1"/>
        <end position="59"/>
    </location>
</feature>
<evidence type="ECO:0008006" key="4">
    <source>
        <dbReference type="Google" id="ProtNLM"/>
    </source>
</evidence>
<dbReference type="Proteomes" id="UP000265955">
    <property type="component" value="Unassembled WGS sequence"/>
</dbReference>
<evidence type="ECO:0000256" key="1">
    <source>
        <dbReference type="SAM" id="MobiDB-lite"/>
    </source>
</evidence>
<evidence type="ECO:0000313" key="2">
    <source>
        <dbReference type="EMBL" id="RJF97655.1"/>
    </source>
</evidence>
<evidence type="ECO:0000313" key="3">
    <source>
        <dbReference type="Proteomes" id="UP000265955"/>
    </source>
</evidence>
<accession>A0A3A3G6A2</accession>
<proteinExistence type="predicted"/>
<dbReference type="AlphaFoldDB" id="A0A3A3G6A2"/>
<reference evidence="3" key="1">
    <citation type="submission" date="2018-09" db="EMBL/GenBank/DDBJ databases">
        <authorList>
            <person name="Zhu H."/>
        </authorList>
    </citation>
    <scope>NUCLEOTIDE SEQUENCE [LARGE SCALE GENOMIC DNA]</scope>
    <source>
        <strain evidence="3">K1R23-30</strain>
    </source>
</reference>
<keyword evidence="3" id="KW-1185">Reference proteome</keyword>
<organism evidence="2 3">
    <name type="scientific">Noviherbaspirillum saxi</name>
    <dbReference type="NCBI Taxonomy" id="2320863"/>
    <lineage>
        <taxon>Bacteria</taxon>
        <taxon>Pseudomonadati</taxon>
        <taxon>Pseudomonadota</taxon>
        <taxon>Betaproteobacteria</taxon>
        <taxon>Burkholderiales</taxon>
        <taxon>Oxalobacteraceae</taxon>
        <taxon>Noviherbaspirillum</taxon>
    </lineage>
</organism>
<name>A0A3A3G6A2_9BURK</name>
<comment type="caution">
    <text evidence="2">The sequence shown here is derived from an EMBL/GenBank/DDBJ whole genome shotgun (WGS) entry which is preliminary data.</text>
</comment>
<dbReference type="EMBL" id="QYUO01000001">
    <property type="protein sequence ID" value="RJF97655.1"/>
    <property type="molecule type" value="Genomic_DNA"/>
</dbReference>
<feature type="compositionally biased region" description="Polar residues" evidence="1">
    <location>
        <begin position="36"/>
        <end position="49"/>
    </location>
</feature>
<protein>
    <recommendedName>
        <fullName evidence="4">ATP-dependent DNA helicase RecG</fullName>
    </recommendedName>
</protein>
<feature type="compositionally biased region" description="Polar residues" evidence="1">
    <location>
        <begin position="11"/>
        <end position="20"/>
    </location>
</feature>
<sequence length="144" mass="15898">MLEKQGAGSRTYYTLSSPQASVDLHPEQGKLPLEGGNQSEEGGKQSNQGGKRALPDLPPELAARLPNPGQRLDGVGLRQLIRHLCRWQPLRGEELATLLHKDLKYLRNKHLTEMVQTGQLAFLYPESPNHALQAYTLPINGNGD</sequence>
<dbReference type="OrthoDB" id="9768354at2"/>
<dbReference type="RefSeq" id="WP_119767604.1">
    <property type="nucleotide sequence ID" value="NZ_QYUO01000001.1"/>
</dbReference>
<gene>
    <name evidence="2" type="ORF">D3871_03290</name>
</gene>